<dbReference type="AlphaFoldDB" id="A0A0G4P4E2"/>
<name>A0A0G4P4E2_PENC3</name>
<evidence type="ECO:0000313" key="1">
    <source>
        <dbReference type="EMBL" id="CRL21175.1"/>
    </source>
</evidence>
<accession>A0A0G4P4E2</accession>
<organism evidence="1 2">
    <name type="scientific">Penicillium camemberti (strain FM 013)</name>
    <dbReference type="NCBI Taxonomy" id="1429867"/>
    <lineage>
        <taxon>Eukaryota</taxon>
        <taxon>Fungi</taxon>
        <taxon>Dikarya</taxon>
        <taxon>Ascomycota</taxon>
        <taxon>Pezizomycotina</taxon>
        <taxon>Eurotiomycetes</taxon>
        <taxon>Eurotiomycetidae</taxon>
        <taxon>Eurotiales</taxon>
        <taxon>Aspergillaceae</taxon>
        <taxon>Penicillium</taxon>
    </lineage>
</organism>
<keyword evidence="2" id="KW-1185">Reference proteome</keyword>
<dbReference type="Proteomes" id="UP000053732">
    <property type="component" value="Unassembled WGS sequence"/>
</dbReference>
<evidence type="ECO:0000313" key="2">
    <source>
        <dbReference type="Proteomes" id="UP000053732"/>
    </source>
</evidence>
<reference evidence="1 2" key="1">
    <citation type="journal article" date="2014" name="Nat. Commun.">
        <title>Multiple recent horizontal transfers of a large genomic region in cheese making fungi.</title>
        <authorList>
            <person name="Cheeseman K."/>
            <person name="Ropars J."/>
            <person name="Renault P."/>
            <person name="Dupont J."/>
            <person name="Gouzy J."/>
            <person name="Branca A."/>
            <person name="Abraham A.L."/>
            <person name="Ceppi M."/>
            <person name="Conseiller E."/>
            <person name="Debuchy R."/>
            <person name="Malagnac F."/>
            <person name="Goarin A."/>
            <person name="Silar P."/>
            <person name="Lacoste S."/>
            <person name="Sallet E."/>
            <person name="Bensimon A."/>
            <person name="Giraud T."/>
            <person name="Brygoo Y."/>
        </authorList>
    </citation>
    <scope>NUCLEOTIDE SEQUENCE [LARGE SCALE GENOMIC DNA]</scope>
    <source>
        <strain evidence="2">FM 013</strain>
    </source>
</reference>
<proteinExistence type="predicted"/>
<protein>
    <submittedName>
        <fullName evidence="1">Str. FM013</fullName>
    </submittedName>
</protein>
<sequence>MENPIQHDQPTAKLSFSKHLHTTYLTNTPGFTDRSRPLGATTAAVAKSCNADTYTSANPKCIFAFIQAILRYRVVSVASALCGLSSKPGLTSADKLVTMGYN</sequence>
<gene>
    <name evidence="1" type="ORF">PCAMFM013_S005g000339</name>
</gene>
<dbReference type="EMBL" id="HG793138">
    <property type="protein sequence ID" value="CRL21175.1"/>
    <property type="molecule type" value="Genomic_DNA"/>
</dbReference>